<evidence type="ECO:0008006" key="6">
    <source>
        <dbReference type="Google" id="ProtNLM"/>
    </source>
</evidence>
<dbReference type="PANTHER" id="PTHR33744">
    <property type="entry name" value="CARBOHYDRATE DIACID REGULATOR"/>
    <property type="match status" value="1"/>
</dbReference>
<feature type="domain" description="PucR C-terminal helix-turn-helix" evidence="2">
    <location>
        <begin position="317"/>
        <end position="363"/>
    </location>
</feature>
<dbReference type="Pfam" id="PF17853">
    <property type="entry name" value="GGDEF_2"/>
    <property type="match status" value="1"/>
</dbReference>
<protein>
    <recommendedName>
        <fullName evidence="6">PucR C-terminal helix-turn-helix domain-containing protein</fullName>
    </recommendedName>
</protein>
<evidence type="ECO:0000313" key="4">
    <source>
        <dbReference type="EMBL" id="ATW24752.1"/>
    </source>
</evidence>
<dbReference type="Pfam" id="PF13556">
    <property type="entry name" value="HTH_30"/>
    <property type="match status" value="1"/>
</dbReference>
<dbReference type="InterPro" id="IPR042070">
    <property type="entry name" value="PucR_C-HTH_sf"/>
</dbReference>
<dbReference type="OrthoDB" id="9792148at2"/>
<sequence length="385" mass="43606">MLEQEFLQKLLENMAGTVPFTIHILNEADVIIASTKPERINETTIHITPEGMVYSLDVGPTTRGWKIVIGDNSNYSAMLFGVIKSSYEAFMEVYVAGLHDLRAVGQEERIVKELFYRGSPYQEEIKLIGHLKRAGLNVGQPRIVILIEFENKANRYFNINLDLGYEASAETIKSNVIETIKENRYLTSQDIVARFGDNQIVVIKAFLNVEDIERIYLATDRICQSIYEDLESSNIFALRIAYGNIYRNLSDLVKSYEEAQTILSLGKTFLPKTGLNTWDDLLIEYSAANLPPVIVDRLVKPTLNKLKRKDGTVDMELLHVAEQFVDEGLNLGRTALKTFLHRNTVTGKIEKYKSITGLDPTSSFQHAFITKLAAVYVRLNYPGIK</sequence>
<dbReference type="InterPro" id="IPR025736">
    <property type="entry name" value="PucR_C-HTH_dom"/>
</dbReference>
<dbReference type="Gene3D" id="1.10.10.2840">
    <property type="entry name" value="PucR C-terminal helix-turn-helix domain"/>
    <property type="match status" value="1"/>
</dbReference>
<accession>A0A3G1KQK3</accession>
<evidence type="ECO:0000259" key="3">
    <source>
        <dbReference type="Pfam" id="PF17853"/>
    </source>
</evidence>
<dbReference type="InterPro" id="IPR051448">
    <property type="entry name" value="CdaR-like_regulators"/>
</dbReference>
<dbReference type="KEGG" id="fwa:DCMF_08165"/>
<feature type="domain" description="CdaR GGDEF-like" evidence="3">
    <location>
        <begin position="123"/>
        <end position="264"/>
    </location>
</feature>
<dbReference type="AlphaFoldDB" id="A0A3G1KQK3"/>
<dbReference type="PANTHER" id="PTHR33744:SF15">
    <property type="entry name" value="CARBOHYDRATE DIACID REGULATOR"/>
    <property type="match status" value="1"/>
</dbReference>
<dbReference type="InterPro" id="IPR041522">
    <property type="entry name" value="CdaR_GGDEF"/>
</dbReference>
<name>A0A3G1KQK3_FORW1</name>
<dbReference type="RefSeq" id="WP_148133976.1">
    <property type="nucleotide sequence ID" value="NZ_CP017634.1"/>
</dbReference>
<evidence type="ECO:0000259" key="2">
    <source>
        <dbReference type="Pfam" id="PF13556"/>
    </source>
</evidence>
<gene>
    <name evidence="4" type="ORF">DCMF_08165</name>
</gene>
<comment type="similarity">
    <text evidence="1">Belongs to the CdaR family.</text>
</comment>
<keyword evidence="5" id="KW-1185">Reference proteome</keyword>
<dbReference type="Proteomes" id="UP000323521">
    <property type="component" value="Chromosome"/>
</dbReference>
<reference evidence="4 5" key="1">
    <citation type="submission" date="2016-10" db="EMBL/GenBank/DDBJ databases">
        <title>Complete Genome Sequence of Peptococcaceae strain DCMF.</title>
        <authorList>
            <person name="Edwards R.J."/>
            <person name="Holland S.I."/>
            <person name="Deshpande N.P."/>
            <person name="Wong Y.K."/>
            <person name="Ertan H."/>
            <person name="Manefield M."/>
            <person name="Russell T.L."/>
            <person name="Lee M.J."/>
        </authorList>
    </citation>
    <scope>NUCLEOTIDE SEQUENCE [LARGE SCALE GENOMIC DNA]</scope>
    <source>
        <strain evidence="4 5">DCMF</strain>
    </source>
</reference>
<evidence type="ECO:0000313" key="5">
    <source>
        <dbReference type="Proteomes" id="UP000323521"/>
    </source>
</evidence>
<organism evidence="4 5">
    <name type="scientific">Formimonas warabiya</name>
    <dbReference type="NCBI Taxonomy" id="1761012"/>
    <lineage>
        <taxon>Bacteria</taxon>
        <taxon>Bacillati</taxon>
        <taxon>Bacillota</taxon>
        <taxon>Clostridia</taxon>
        <taxon>Eubacteriales</taxon>
        <taxon>Peptococcaceae</taxon>
        <taxon>Candidatus Formimonas</taxon>
    </lineage>
</organism>
<proteinExistence type="inferred from homology"/>
<dbReference type="EMBL" id="CP017634">
    <property type="protein sequence ID" value="ATW24752.1"/>
    <property type="molecule type" value="Genomic_DNA"/>
</dbReference>
<evidence type="ECO:0000256" key="1">
    <source>
        <dbReference type="ARBA" id="ARBA00006754"/>
    </source>
</evidence>